<dbReference type="OMA" id="RRWMPHI"/>
<dbReference type="InParanoid" id="T1EPA4"/>
<dbReference type="PANTHER" id="PTHR37474">
    <property type="entry name" value="RNA LIGASE/CYCLIC NUCLEOTIDE PHOSPHODIESTERASE"/>
    <property type="match status" value="1"/>
</dbReference>
<reference evidence="2" key="3">
    <citation type="submission" date="2015-06" db="UniProtKB">
        <authorList>
            <consortium name="EnsemblMetazoa"/>
        </authorList>
    </citation>
    <scope>IDENTIFICATION</scope>
</reference>
<dbReference type="InterPro" id="IPR009097">
    <property type="entry name" value="Cyclic_Pdiesterase"/>
</dbReference>
<reference evidence="1 3" key="2">
    <citation type="journal article" date="2013" name="Nature">
        <title>Insights into bilaterian evolution from three spiralian genomes.</title>
        <authorList>
            <person name="Simakov O."/>
            <person name="Marletaz F."/>
            <person name="Cho S.J."/>
            <person name="Edsinger-Gonzales E."/>
            <person name="Havlak P."/>
            <person name="Hellsten U."/>
            <person name="Kuo D.H."/>
            <person name="Larsson T."/>
            <person name="Lv J."/>
            <person name="Arendt D."/>
            <person name="Savage R."/>
            <person name="Osoegawa K."/>
            <person name="de Jong P."/>
            <person name="Grimwood J."/>
            <person name="Chapman J.A."/>
            <person name="Shapiro H."/>
            <person name="Aerts A."/>
            <person name="Otillar R.P."/>
            <person name="Terry A.Y."/>
            <person name="Boore J.L."/>
            <person name="Grigoriev I.V."/>
            <person name="Lindberg D.R."/>
            <person name="Seaver E.C."/>
            <person name="Weisblat D.A."/>
            <person name="Putnam N.H."/>
            <person name="Rokhsar D.S."/>
        </authorList>
    </citation>
    <scope>NUCLEOTIDE SEQUENCE</scope>
</reference>
<dbReference type="EMBL" id="KB095811">
    <property type="protein sequence ID" value="ESO13063.1"/>
    <property type="molecule type" value="Genomic_DNA"/>
</dbReference>
<reference evidence="3" key="1">
    <citation type="submission" date="2012-12" db="EMBL/GenBank/DDBJ databases">
        <authorList>
            <person name="Hellsten U."/>
            <person name="Grimwood J."/>
            <person name="Chapman J.A."/>
            <person name="Shapiro H."/>
            <person name="Aerts A."/>
            <person name="Otillar R.P."/>
            <person name="Terry A.Y."/>
            <person name="Boore J.L."/>
            <person name="Simakov O."/>
            <person name="Marletaz F."/>
            <person name="Cho S.-J."/>
            <person name="Edsinger-Gonzales E."/>
            <person name="Havlak P."/>
            <person name="Kuo D.-H."/>
            <person name="Larsson T."/>
            <person name="Lv J."/>
            <person name="Arendt D."/>
            <person name="Savage R."/>
            <person name="Osoegawa K."/>
            <person name="de Jong P."/>
            <person name="Lindberg D.R."/>
            <person name="Seaver E.C."/>
            <person name="Weisblat D.A."/>
            <person name="Putnam N.H."/>
            <person name="Grigoriev I.V."/>
            <person name="Rokhsar D.S."/>
        </authorList>
    </citation>
    <scope>NUCLEOTIDE SEQUENCE</scope>
</reference>
<proteinExistence type="predicted"/>
<dbReference type="Gene3D" id="3.90.1140.10">
    <property type="entry name" value="Cyclic phosphodiesterase"/>
    <property type="match status" value="1"/>
</dbReference>
<dbReference type="EMBL" id="AMQM01000294">
    <property type="status" value="NOT_ANNOTATED_CDS"/>
    <property type="molecule type" value="Genomic_DNA"/>
</dbReference>
<evidence type="ECO:0000313" key="1">
    <source>
        <dbReference type="EMBL" id="ESO13063.1"/>
    </source>
</evidence>
<accession>T1EPA4</accession>
<dbReference type="eggNOG" id="ENOG502S635">
    <property type="taxonomic scope" value="Eukaryota"/>
</dbReference>
<dbReference type="SUPFAM" id="SSF55144">
    <property type="entry name" value="LigT-like"/>
    <property type="match status" value="1"/>
</dbReference>
<organism evidence="2 3">
    <name type="scientific">Helobdella robusta</name>
    <name type="common">Californian leech</name>
    <dbReference type="NCBI Taxonomy" id="6412"/>
    <lineage>
        <taxon>Eukaryota</taxon>
        <taxon>Metazoa</taxon>
        <taxon>Spiralia</taxon>
        <taxon>Lophotrochozoa</taxon>
        <taxon>Annelida</taxon>
        <taxon>Clitellata</taxon>
        <taxon>Hirudinea</taxon>
        <taxon>Rhynchobdellida</taxon>
        <taxon>Glossiphoniidae</taxon>
        <taxon>Helobdella</taxon>
    </lineage>
</organism>
<dbReference type="PANTHER" id="PTHR37474:SF1">
    <property type="entry name" value="2'-5' RNA LIGASE FAMILY PROTEIN"/>
    <property type="match status" value="1"/>
</dbReference>
<evidence type="ECO:0000313" key="2">
    <source>
        <dbReference type="EnsemblMetazoa" id="HelroP159663"/>
    </source>
</evidence>
<dbReference type="OrthoDB" id="10263155at2759"/>
<gene>
    <name evidence="2" type="primary">20198404</name>
    <name evidence="1" type="ORF">HELRODRAFT_159663</name>
</gene>
<dbReference type="EnsemblMetazoa" id="HelroT159663">
    <property type="protein sequence ID" value="HelroP159663"/>
    <property type="gene ID" value="HelroG159663"/>
</dbReference>
<keyword evidence="3" id="KW-1185">Reference proteome</keyword>
<dbReference type="HOGENOM" id="CLU_082855_0_0_1"/>
<dbReference type="RefSeq" id="XP_009009783.1">
    <property type="nucleotide sequence ID" value="XM_009011535.1"/>
</dbReference>
<name>T1EPA4_HELRO</name>
<dbReference type="KEGG" id="hro:HELRODRAFT_159663"/>
<evidence type="ECO:0000313" key="3">
    <source>
        <dbReference type="Proteomes" id="UP000015101"/>
    </source>
</evidence>
<sequence>MEGGAEKKSNKSAVVIIPPEEVWSQIQDIRSKHDKSYKRWMPHINLVYPFVHDDPTGVNYETCKENISSMIKKDNIKSFQVNFDASSFQHFKHKSSCTLWLKPLRDGEKHEDIVHLQSSLHAAFPEYNDLSCIPPDHEYTPHLSLGQFNFGKIEEAKIGFKEKWRKIEFAVDRIYLISRKNFASPFEIRHAIMLL</sequence>
<protein>
    <submittedName>
        <fullName evidence="1 2">Uncharacterized protein</fullName>
    </submittedName>
</protein>
<dbReference type="CTD" id="20198404"/>
<dbReference type="AlphaFoldDB" id="T1EPA4"/>
<dbReference type="Proteomes" id="UP000015101">
    <property type="component" value="Unassembled WGS sequence"/>
</dbReference>
<dbReference type="Pfam" id="PF13563">
    <property type="entry name" value="2_5_RNA_ligase2"/>
    <property type="match status" value="1"/>
</dbReference>
<dbReference type="GeneID" id="20198404"/>